<dbReference type="EMBL" id="LK028759">
    <property type="protein sequence ID" value="CDS25167.1"/>
    <property type="molecule type" value="Genomic_DNA"/>
</dbReference>
<evidence type="ECO:0000256" key="1">
    <source>
        <dbReference type="SAM" id="MobiDB-lite"/>
    </source>
</evidence>
<evidence type="ECO:0000313" key="2">
    <source>
        <dbReference type="EMBL" id="CDS25167.1"/>
    </source>
</evidence>
<dbReference type="AlphaFoldDB" id="A0A068WZ57"/>
<accession>A0A068WZ57</accession>
<dbReference type="Proteomes" id="UP000492820">
    <property type="component" value="Unassembled WGS sequence"/>
</dbReference>
<feature type="region of interest" description="Disordered" evidence="1">
    <location>
        <begin position="67"/>
        <end position="91"/>
    </location>
</feature>
<proteinExistence type="predicted"/>
<reference evidence="2" key="2">
    <citation type="submission" date="2014-06" db="EMBL/GenBank/DDBJ databases">
        <authorList>
            <person name="Aslett M."/>
        </authorList>
    </citation>
    <scope>NUCLEOTIDE SEQUENCE</scope>
</reference>
<gene>
    <name evidence="2" type="ORF">EgrG_002064900</name>
</gene>
<reference evidence="2 3" key="1">
    <citation type="journal article" date="2013" name="Nature">
        <title>The genomes of four tapeworm species reveal adaptations to parasitism.</title>
        <authorList>
            <person name="Tsai I.J."/>
            <person name="Zarowiecki M."/>
            <person name="Holroyd N."/>
            <person name="Garciarrubio A."/>
            <person name="Sanchez-Flores A."/>
            <person name="Brooks K.L."/>
            <person name="Tracey A."/>
            <person name="Bobes R.J."/>
            <person name="Fragoso G."/>
            <person name="Sciutto E."/>
            <person name="Aslett M."/>
            <person name="Beasley H."/>
            <person name="Bennett H.M."/>
            <person name="Cai J."/>
            <person name="Camicia F."/>
            <person name="Clark R."/>
            <person name="Cucher M."/>
            <person name="De Silva N."/>
            <person name="Day T.A."/>
            <person name="Deplazes P."/>
            <person name="Estrada K."/>
            <person name="Fernandez C."/>
            <person name="Holland P.W."/>
            <person name="Hou J."/>
            <person name="Hu S."/>
            <person name="Huckvale T."/>
            <person name="Hung S.S."/>
            <person name="Kamenetzky L."/>
            <person name="Keane J.A."/>
            <person name="Kiss F."/>
            <person name="Koziol U."/>
            <person name="Lambert O."/>
            <person name="Liu K."/>
            <person name="Luo X."/>
            <person name="Luo Y."/>
            <person name="Macchiaroli N."/>
            <person name="Nichol S."/>
            <person name="Paps J."/>
            <person name="Parkinson J."/>
            <person name="Pouchkina-Stantcheva N."/>
            <person name="Riddiford N."/>
            <person name="Rosenzvit M."/>
            <person name="Salinas G."/>
            <person name="Wasmuth J.D."/>
            <person name="Zamanian M."/>
            <person name="Zheng Y."/>
            <person name="Cai X."/>
            <person name="Soberon X."/>
            <person name="Olson P.D."/>
            <person name="Laclette J.P."/>
            <person name="Brehm K."/>
            <person name="Berriman M."/>
            <person name="Garciarrubio A."/>
            <person name="Bobes R.J."/>
            <person name="Fragoso G."/>
            <person name="Sanchez-Flores A."/>
            <person name="Estrada K."/>
            <person name="Cevallos M.A."/>
            <person name="Morett E."/>
            <person name="Gonzalez V."/>
            <person name="Portillo T."/>
            <person name="Ochoa-Leyva A."/>
            <person name="Jose M.V."/>
            <person name="Sciutto E."/>
            <person name="Landa A."/>
            <person name="Jimenez L."/>
            <person name="Valdes V."/>
            <person name="Carrero J.C."/>
            <person name="Larralde C."/>
            <person name="Morales-Montor J."/>
            <person name="Limon-Lason J."/>
            <person name="Soberon X."/>
            <person name="Laclette J.P."/>
        </authorList>
    </citation>
    <scope>NUCLEOTIDE SEQUENCE [LARGE SCALE GENOMIC DNA]</scope>
</reference>
<protein>
    <submittedName>
        <fullName evidence="2 4">Uncharacterized protein</fullName>
    </submittedName>
</protein>
<name>A0A068WZ57_ECHGR</name>
<dbReference type="WBParaSite" id="EgrG_002064900">
    <property type="protein sequence ID" value="EgrG_002064900"/>
    <property type="gene ID" value="EgrG_002064900"/>
</dbReference>
<evidence type="ECO:0000313" key="3">
    <source>
        <dbReference type="Proteomes" id="UP000492820"/>
    </source>
</evidence>
<organism evidence="2">
    <name type="scientific">Echinococcus granulosus</name>
    <name type="common">Hydatid tapeworm</name>
    <dbReference type="NCBI Taxonomy" id="6210"/>
    <lineage>
        <taxon>Eukaryota</taxon>
        <taxon>Metazoa</taxon>
        <taxon>Spiralia</taxon>
        <taxon>Lophotrochozoa</taxon>
        <taxon>Platyhelminthes</taxon>
        <taxon>Cestoda</taxon>
        <taxon>Eucestoda</taxon>
        <taxon>Cyclophyllidea</taxon>
        <taxon>Taeniidae</taxon>
        <taxon>Echinococcus</taxon>
        <taxon>Echinococcus granulosus group</taxon>
    </lineage>
</organism>
<sequence>MVDDDASPTRSVFPDRFSPNCEGYSIQYILQMCRCREVAGDLTPSLDDTVFNVVELVCSTVRVSAPLPPRNSAKHSNNGNDVSLMLLPPVM</sequence>
<evidence type="ECO:0000313" key="4">
    <source>
        <dbReference type="WBParaSite" id="EgrG_002064900"/>
    </source>
</evidence>
<reference evidence="4" key="3">
    <citation type="submission" date="2020-10" db="UniProtKB">
        <authorList>
            <consortium name="WormBaseParasite"/>
        </authorList>
    </citation>
    <scope>IDENTIFICATION</scope>
</reference>